<name>A0ABN7EDK9_SPIIN</name>
<dbReference type="EMBL" id="CACRZD030000355">
    <property type="protein sequence ID" value="CAA6675553.1"/>
    <property type="molecule type" value="Genomic_DNA"/>
</dbReference>
<sequence>MEMGRRLCLPKMGNTVAEIFSVLTPGIRSHATTGRKARGVDYELVLGKIIIDAMNSGVAKGKEEEPADLKAPTSLYSLFRC</sequence>
<organism evidence="1 2">
    <name type="scientific">Spirodela intermedia</name>
    <name type="common">Intermediate duckweed</name>
    <dbReference type="NCBI Taxonomy" id="51605"/>
    <lineage>
        <taxon>Eukaryota</taxon>
        <taxon>Viridiplantae</taxon>
        <taxon>Streptophyta</taxon>
        <taxon>Embryophyta</taxon>
        <taxon>Tracheophyta</taxon>
        <taxon>Spermatophyta</taxon>
        <taxon>Magnoliopsida</taxon>
        <taxon>Liliopsida</taxon>
        <taxon>Araceae</taxon>
        <taxon>Lemnoideae</taxon>
        <taxon>Spirodela</taxon>
    </lineage>
</organism>
<proteinExistence type="predicted"/>
<gene>
    <name evidence="1" type="ORF">SI7747_UN021895</name>
</gene>
<dbReference type="Proteomes" id="UP001189122">
    <property type="component" value="Unassembled WGS sequence"/>
</dbReference>
<accession>A0ABN7EDK9</accession>
<evidence type="ECO:0000313" key="1">
    <source>
        <dbReference type="EMBL" id="CAA6675553.1"/>
    </source>
</evidence>
<keyword evidence="2" id="KW-1185">Reference proteome</keyword>
<evidence type="ECO:0000313" key="2">
    <source>
        <dbReference type="Proteomes" id="UP001189122"/>
    </source>
</evidence>
<comment type="caution">
    <text evidence="1">The sequence shown here is derived from an EMBL/GenBank/DDBJ whole genome shotgun (WGS) entry which is preliminary data.</text>
</comment>
<protein>
    <submittedName>
        <fullName evidence="1">Uncharacterized protein</fullName>
    </submittedName>
</protein>
<reference evidence="2" key="1">
    <citation type="journal article" date="2020" name="Sci. Rep.">
        <title>Chromosome-scale genome assembly for the duckweed Spirodela intermedia, integrating cytogenetic maps, PacBio and Oxford Nanopore libraries.</title>
        <authorList>
            <person name="Hoang P.T.N."/>
            <person name="Fiebig A."/>
            <person name="Novak P."/>
            <person name="Macas J."/>
            <person name="Cao H.X."/>
            <person name="Stepanenko A."/>
            <person name="Chen G."/>
            <person name="Borisjuk N."/>
            <person name="Scholz U."/>
            <person name="Schubert I."/>
        </authorList>
    </citation>
    <scope>NUCLEOTIDE SEQUENCE [LARGE SCALE GENOMIC DNA]</scope>
</reference>